<proteinExistence type="predicted"/>
<dbReference type="EMBL" id="LAZR01003609">
    <property type="protein sequence ID" value="KKN16493.1"/>
    <property type="molecule type" value="Genomic_DNA"/>
</dbReference>
<evidence type="ECO:0000313" key="1">
    <source>
        <dbReference type="EMBL" id="KKN16493.1"/>
    </source>
</evidence>
<organism evidence="1">
    <name type="scientific">marine sediment metagenome</name>
    <dbReference type="NCBI Taxonomy" id="412755"/>
    <lineage>
        <taxon>unclassified sequences</taxon>
        <taxon>metagenomes</taxon>
        <taxon>ecological metagenomes</taxon>
    </lineage>
</organism>
<gene>
    <name evidence="1" type="ORF">LCGC14_0975280</name>
</gene>
<sequence>MLAIAMIHEVRIVVEMIGGKEMLDYEREL</sequence>
<reference evidence="1" key="1">
    <citation type="journal article" date="2015" name="Nature">
        <title>Complex archaea that bridge the gap between prokaryotes and eukaryotes.</title>
        <authorList>
            <person name="Spang A."/>
            <person name="Saw J.H."/>
            <person name="Jorgensen S.L."/>
            <person name="Zaremba-Niedzwiedzka K."/>
            <person name="Martijn J."/>
            <person name="Lind A.E."/>
            <person name="van Eijk R."/>
            <person name="Schleper C."/>
            <person name="Guy L."/>
            <person name="Ettema T.J."/>
        </authorList>
    </citation>
    <scope>NUCLEOTIDE SEQUENCE</scope>
</reference>
<protein>
    <submittedName>
        <fullName evidence="1">Uncharacterized protein</fullName>
    </submittedName>
</protein>
<comment type="caution">
    <text evidence="1">The sequence shown here is derived from an EMBL/GenBank/DDBJ whole genome shotgun (WGS) entry which is preliminary data.</text>
</comment>
<dbReference type="AlphaFoldDB" id="A0A0F9RGV2"/>
<name>A0A0F9RGV2_9ZZZZ</name>
<accession>A0A0F9RGV2</accession>